<dbReference type="InterPro" id="IPR036397">
    <property type="entry name" value="RNaseH_sf"/>
</dbReference>
<sequence>MTERKYAVACFMDIEGAFNQTKKEVITKGLLEHNVEAPIVKWINEMLTDRTVTTVYGDARMEGLANRGCPQGGILSPTLWSLAVDSLLEKLRTEGTQVWGYADDIAIMVAHENTAEAKRQINRALKTVENWCEENGLSVNPSKTKLLIVTRRKRRMNTRGIKLNGIQLNRAESVKYLGITFTSNLSWKPQIKATLNRAKNNLATINRMVGSTWGLTPTASHWVYNSIILPRLTFGALIWWEGINNEKDQKRLESLQHTGLKRILSAFRYSPTRAMEAMLATPTLSHKIEETAIRTAKLLKDWNKWQPSNSGHASILERLVPETETNLNMTMEAPTDKVSLTFRFGKRFKTQIPGRKEWEKGKLKEYENWIKWYTDGSKNEEGDTGCAWITNDPNKGNNVYLGKHTTVYQAEAIAITRCAEEMIENETKNESIVIFTDSESTVKTMEKSSFKSIVALECYHRLTKLAKQNKNVVLCWCPGHRGIEGNEKADQLAKEAVELKRTGTESWTPISYARFKAELRSFTLSRLRERWSETTTCRQSRQMIKQIDTTRAKEILKMHRSDTRILTYILTGHAPLNYHLFRMGVKTNGECDCHTREMQTTKHILLL</sequence>
<dbReference type="GO" id="GO:0004523">
    <property type="term" value="F:RNA-DNA hybrid ribonuclease activity"/>
    <property type="evidence" value="ECO:0007669"/>
    <property type="project" value="InterPro"/>
</dbReference>
<dbReference type="Gene3D" id="3.30.70.270">
    <property type="match status" value="1"/>
</dbReference>
<dbReference type="GeneID" id="108630115"/>
<dbReference type="Pfam" id="PF00078">
    <property type="entry name" value="RVT_1"/>
    <property type="match status" value="1"/>
</dbReference>
<dbReference type="InterPro" id="IPR043502">
    <property type="entry name" value="DNA/RNA_pol_sf"/>
</dbReference>
<dbReference type="GO" id="GO:0071897">
    <property type="term" value="P:DNA biosynthetic process"/>
    <property type="evidence" value="ECO:0007669"/>
    <property type="project" value="UniProtKB-ARBA"/>
</dbReference>
<accession>A0AAJ7NCP4</accession>
<feature type="domain" description="Reverse transcriptase" evidence="1">
    <location>
        <begin position="1"/>
        <end position="181"/>
    </location>
</feature>
<dbReference type="Gene3D" id="3.30.420.10">
    <property type="entry name" value="Ribonuclease H-like superfamily/Ribonuclease H"/>
    <property type="match status" value="1"/>
</dbReference>
<proteinExistence type="predicted"/>
<dbReference type="Pfam" id="PF00075">
    <property type="entry name" value="RNase_H"/>
    <property type="match status" value="1"/>
</dbReference>
<feature type="domain" description="RNase H type-1" evidence="2">
    <location>
        <begin position="366"/>
        <end position="498"/>
    </location>
</feature>
<dbReference type="GO" id="GO:0003676">
    <property type="term" value="F:nucleic acid binding"/>
    <property type="evidence" value="ECO:0007669"/>
    <property type="project" value="InterPro"/>
</dbReference>
<dbReference type="RefSeq" id="XP_017888671.1">
    <property type="nucleotide sequence ID" value="XM_018033182.1"/>
</dbReference>
<dbReference type="InterPro" id="IPR002156">
    <property type="entry name" value="RNaseH_domain"/>
</dbReference>
<evidence type="ECO:0000259" key="1">
    <source>
        <dbReference type="PROSITE" id="PS50878"/>
    </source>
</evidence>
<dbReference type="GO" id="GO:0042575">
    <property type="term" value="C:DNA polymerase complex"/>
    <property type="evidence" value="ECO:0007669"/>
    <property type="project" value="UniProtKB-ARBA"/>
</dbReference>
<dbReference type="Proteomes" id="UP000694925">
    <property type="component" value="Unplaced"/>
</dbReference>
<reference evidence="4" key="1">
    <citation type="submission" date="2025-08" db="UniProtKB">
        <authorList>
            <consortium name="RefSeq"/>
        </authorList>
    </citation>
    <scope>IDENTIFICATION</scope>
    <source>
        <tissue evidence="4">Whole body</tissue>
    </source>
</reference>
<evidence type="ECO:0000259" key="2">
    <source>
        <dbReference type="PROSITE" id="PS50879"/>
    </source>
</evidence>
<name>A0AAJ7NCP4_9HYME</name>
<dbReference type="InterPro" id="IPR012337">
    <property type="entry name" value="RNaseH-like_sf"/>
</dbReference>
<dbReference type="SUPFAM" id="SSF56672">
    <property type="entry name" value="DNA/RNA polymerases"/>
    <property type="match status" value="1"/>
</dbReference>
<dbReference type="PROSITE" id="PS50879">
    <property type="entry name" value="RNASE_H_1"/>
    <property type="match status" value="1"/>
</dbReference>
<dbReference type="KEGG" id="ccal:108630115"/>
<dbReference type="PANTHER" id="PTHR33332">
    <property type="entry name" value="REVERSE TRANSCRIPTASE DOMAIN-CONTAINING PROTEIN"/>
    <property type="match status" value="1"/>
</dbReference>
<keyword evidence="3" id="KW-1185">Reference proteome</keyword>
<dbReference type="SUPFAM" id="SSF53098">
    <property type="entry name" value="Ribonuclease H-like"/>
    <property type="match status" value="1"/>
</dbReference>
<dbReference type="InterPro" id="IPR000477">
    <property type="entry name" value="RT_dom"/>
</dbReference>
<gene>
    <name evidence="4" type="primary">LOC108630115</name>
</gene>
<organism evidence="3 4">
    <name type="scientific">Ceratina calcarata</name>
    <dbReference type="NCBI Taxonomy" id="156304"/>
    <lineage>
        <taxon>Eukaryota</taxon>
        <taxon>Metazoa</taxon>
        <taxon>Ecdysozoa</taxon>
        <taxon>Arthropoda</taxon>
        <taxon>Hexapoda</taxon>
        <taxon>Insecta</taxon>
        <taxon>Pterygota</taxon>
        <taxon>Neoptera</taxon>
        <taxon>Endopterygota</taxon>
        <taxon>Hymenoptera</taxon>
        <taxon>Apocrita</taxon>
        <taxon>Aculeata</taxon>
        <taxon>Apoidea</taxon>
        <taxon>Anthophila</taxon>
        <taxon>Apidae</taxon>
        <taxon>Ceratina</taxon>
        <taxon>Zadontomerus</taxon>
    </lineage>
</organism>
<dbReference type="InterPro" id="IPR043128">
    <property type="entry name" value="Rev_trsase/Diguanyl_cyclase"/>
</dbReference>
<protein>
    <submittedName>
        <fullName evidence="4">Uncharacterized protein LOC108630115</fullName>
    </submittedName>
</protein>
<dbReference type="CDD" id="cd01650">
    <property type="entry name" value="RT_nLTR_like"/>
    <property type="match status" value="1"/>
</dbReference>
<dbReference type="AlphaFoldDB" id="A0AAJ7NCP4"/>
<dbReference type="PROSITE" id="PS50878">
    <property type="entry name" value="RT_POL"/>
    <property type="match status" value="1"/>
</dbReference>
<evidence type="ECO:0000313" key="4">
    <source>
        <dbReference type="RefSeq" id="XP_017888671.1"/>
    </source>
</evidence>
<evidence type="ECO:0000313" key="3">
    <source>
        <dbReference type="Proteomes" id="UP000694925"/>
    </source>
</evidence>
<dbReference type="CDD" id="cd09276">
    <property type="entry name" value="Rnase_HI_RT_non_LTR"/>
    <property type="match status" value="1"/>
</dbReference>